<keyword evidence="2" id="KW-1185">Reference proteome</keyword>
<accession>A0ABS8WH69</accession>
<comment type="caution">
    <text evidence="1">The sequence shown here is derived from an EMBL/GenBank/DDBJ whole genome shotgun (WGS) entry which is preliminary data.</text>
</comment>
<dbReference type="EMBL" id="JACEIK010006863">
    <property type="protein sequence ID" value="MCE3049392.1"/>
    <property type="molecule type" value="Genomic_DNA"/>
</dbReference>
<reference evidence="1 2" key="1">
    <citation type="journal article" date="2021" name="BMC Genomics">
        <title>Datura genome reveals duplications of psychoactive alkaloid biosynthetic genes and high mutation rate following tissue culture.</title>
        <authorList>
            <person name="Rajewski A."/>
            <person name="Carter-House D."/>
            <person name="Stajich J."/>
            <person name="Litt A."/>
        </authorList>
    </citation>
    <scope>NUCLEOTIDE SEQUENCE [LARGE SCALE GENOMIC DNA]</scope>
    <source>
        <strain evidence="1">AR-01</strain>
    </source>
</reference>
<evidence type="ECO:0000313" key="2">
    <source>
        <dbReference type="Proteomes" id="UP000823775"/>
    </source>
</evidence>
<organism evidence="1 2">
    <name type="scientific">Datura stramonium</name>
    <name type="common">Jimsonweed</name>
    <name type="synonym">Common thornapple</name>
    <dbReference type="NCBI Taxonomy" id="4076"/>
    <lineage>
        <taxon>Eukaryota</taxon>
        <taxon>Viridiplantae</taxon>
        <taxon>Streptophyta</taxon>
        <taxon>Embryophyta</taxon>
        <taxon>Tracheophyta</taxon>
        <taxon>Spermatophyta</taxon>
        <taxon>Magnoliopsida</taxon>
        <taxon>eudicotyledons</taxon>
        <taxon>Gunneridae</taxon>
        <taxon>Pentapetalae</taxon>
        <taxon>asterids</taxon>
        <taxon>lamiids</taxon>
        <taxon>Solanales</taxon>
        <taxon>Solanaceae</taxon>
        <taxon>Solanoideae</taxon>
        <taxon>Datureae</taxon>
        <taxon>Datura</taxon>
    </lineage>
</organism>
<proteinExistence type="predicted"/>
<feature type="non-terminal residue" evidence="1">
    <location>
        <position position="87"/>
    </location>
</feature>
<evidence type="ECO:0000313" key="1">
    <source>
        <dbReference type="EMBL" id="MCE3049392.1"/>
    </source>
</evidence>
<sequence>MRREFRGTETLSVHMQLHTVSPLMTYSREQVRLRLQITLLSFEEPRPYTLAHAHGSPRTRDTVIISEVEARARDPGGGRGLGWLDEW</sequence>
<gene>
    <name evidence="1" type="ORF">HAX54_044746</name>
</gene>
<protein>
    <submittedName>
        <fullName evidence="1">Uncharacterized protein</fullName>
    </submittedName>
</protein>
<dbReference type="Proteomes" id="UP000823775">
    <property type="component" value="Unassembled WGS sequence"/>
</dbReference>
<name>A0ABS8WH69_DATST</name>